<dbReference type="AlphaFoldDB" id="A0A0F5LQJ0"/>
<gene>
    <name evidence="2" type="ORF">SAMN02745223_03003</name>
    <name evidence="1" type="ORF">VW29_09480</name>
</gene>
<reference evidence="2 4" key="2">
    <citation type="submission" date="2016-11" db="EMBL/GenBank/DDBJ databases">
        <authorList>
            <person name="Jaros S."/>
            <person name="Januszkiewicz K."/>
            <person name="Wedrychowicz H."/>
        </authorList>
    </citation>
    <scope>NUCLEOTIDE SEQUENCE [LARGE SCALE GENOMIC DNA]</scope>
    <source>
        <strain evidence="2 4">DSM 17137</strain>
    </source>
</reference>
<dbReference type="OrthoDB" id="8251053at2"/>
<keyword evidence="3" id="KW-1185">Reference proteome</keyword>
<evidence type="ECO:0000313" key="4">
    <source>
        <dbReference type="Proteomes" id="UP000184533"/>
    </source>
</evidence>
<dbReference type="Proteomes" id="UP000184533">
    <property type="component" value="Unassembled WGS sequence"/>
</dbReference>
<organism evidence="1 3">
    <name type="scientific">Devosia limi DSM 17137</name>
    <dbReference type="NCBI Taxonomy" id="1121477"/>
    <lineage>
        <taxon>Bacteria</taxon>
        <taxon>Pseudomonadati</taxon>
        <taxon>Pseudomonadota</taxon>
        <taxon>Alphaproteobacteria</taxon>
        <taxon>Hyphomicrobiales</taxon>
        <taxon>Devosiaceae</taxon>
        <taxon>Devosia</taxon>
    </lineage>
</organism>
<dbReference type="Proteomes" id="UP000033608">
    <property type="component" value="Unassembled WGS sequence"/>
</dbReference>
<dbReference type="InterPro" id="IPR010680">
    <property type="entry name" value="TraH_2"/>
</dbReference>
<evidence type="ECO:0000313" key="1">
    <source>
        <dbReference type="EMBL" id="KKB84625.1"/>
    </source>
</evidence>
<evidence type="ECO:0000313" key="3">
    <source>
        <dbReference type="Proteomes" id="UP000033608"/>
    </source>
</evidence>
<evidence type="ECO:0000313" key="2">
    <source>
        <dbReference type="EMBL" id="SHF56644.1"/>
    </source>
</evidence>
<name>A0A0F5LQJ0_9HYPH</name>
<sequence length="202" mass="21048">MFDAAIIQQCADPSIEIAIVERFIAEAGSDNPLAVNISSGNRIILPEPPQTPEAAMLLIERFVGMAVVRVGITQYPAGHGIVAAADLNAGLVDPCENIRMGTALFGKVHRIVVYARGESSATVLGEAITAWRTGTFQGAYVFGEPDPGPLPVEAAAVRVSEMSEAAIDAETAPDAPVALPAGENDVNAAGMRVDLSKLAEQI</sequence>
<accession>A0A0F5LQJ0</accession>
<dbReference type="EMBL" id="FQVC01000009">
    <property type="protein sequence ID" value="SHF56644.1"/>
    <property type="molecule type" value="Genomic_DNA"/>
</dbReference>
<proteinExistence type="predicted"/>
<dbReference type="PATRIC" id="fig|1121477.3.peg.2998"/>
<reference evidence="1 3" key="1">
    <citation type="submission" date="2015-03" db="EMBL/GenBank/DDBJ databases">
        <authorList>
            <person name="Hassan Y.I."/>
            <person name="Lepp D."/>
            <person name="Zhou T."/>
        </authorList>
    </citation>
    <scope>NUCLEOTIDE SEQUENCE [LARGE SCALE GENOMIC DNA]</scope>
    <source>
        <strain evidence="1 3">DSM 17137</strain>
    </source>
</reference>
<dbReference type="EMBL" id="LAJF01000068">
    <property type="protein sequence ID" value="KKB84625.1"/>
    <property type="molecule type" value="Genomic_DNA"/>
</dbReference>
<dbReference type="Pfam" id="PF06871">
    <property type="entry name" value="TraH_2"/>
    <property type="match status" value="1"/>
</dbReference>
<protein>
    <submittedName>
        <fullName evidence="2">TraH_2 protein</fullName>
    </submittedName>
</protein>
<dbReference type="STRING" id="1121477.SAMN02745223_03003"/>
<dbReference type="RefSeq" id="WP_046135087.1">
    <property type="nucleotide sequence ID" value="NZ_FQVC01000009.1"/>
</dbReference>